<accession>A0A3P1T5I7</accession>
<sequence length="434" mass="48184">MREWVAHGLLDAAERSRSITPAVVSRLAEFLTSGEEVGEYDFDLLLRLPRTPEVLDAIDLAAPRFDGEILLSQPHPSAALVLAKAGDPRWERHAETAIRWALEHRDEAEDTELYASEDTDVHSPLGTALAEAGVVPGRELATLIGEALEVLDPQGEEFTWWSMARWAATWPAELQEPLRAAATRRDPLNPHWADSQADLQRIRDEAEDTRDLIALARHTGLLDDWLAALAATEGRHHEDVDEQFPERDHPRLVAWWQGILTDSDHEQEQVAALKGLVEAGAMSVAEGWDRVVGLVTPENHLVGDAARVASEWSDRVDDTARAGLVERLATVVAEAQYDRAECGAVMLRLGGQWPLSPEDTATMVIRDLLTNHKGPDHAVALCGLLRDQEPEAMEQLRTRMRSLLDDDRRLAPSIREDEAKQAALRRCLGVLEQG</sequence>
<reference evidence="1 2" key="1">
    <citation type="submission" date="2018-11" db="EMBL/GenBank/DDBJ databases">
        <title>Genomes From Bacteria Associated with the Canine Oral Cavity: a Test Case for Automated Genome-Based Taxonomic Assignment.</title>
        <authorList>
            <person name="Coil D.A."/>
            <person name="Jospin G."/>
            <person name="Darling A.E."/>
            <person name="Wallis C."/>
            <person name="Davis I.J."/>
            <person name="Harris S."/>
            <person name="Eisen J.A."/>
            <person name="Holcombe L.J."/>
            <person name="O'Flynn C."/>
        </authorList>
    </citation>
    <scope>NUCLEOTIDE SEQUENCE [LARGE SCALE GENOMIC DNA]</scope>
    <source>
        <strain evidence="1 2">OH887_COT-365</strain>
    </source>
</reference>
<dbReference type="RefSeq" id="WP_124845065.1">
    <property type="nucleotide sequence ID" value="NZ_RQZG01000011.1"/>
</dbReference>
<protein>
    <submittedName>
        <fullName evidence="1">Uncharacterized protein</fullName>
    </submittedName>
</protein>
<dbReference type="EMBL" id="RQZG01000011">
    <property type="protein sequence ID" value="RRD04435.1"/>
    <property type="molecule type" value="Genomic_DNA"/>
</dbReference>
<gene>
    <name evidence="1" type="ORF">EII34_10260</name>
</gene>
<dbReference type="OrthoDB" id="9766983at2"/>
<name>A0A3P1T5I7_9ACTN</name>
<proteinExistence type="predicted"/>
<dbReference type="AlphaFoldDB" id="A0A3P1T5I7"/>
<comment type="caution">
    <text evidence="1">The sequence shown here is derived from an EMBL/GenBank/DDBJ whole genome shotgun (WGS) entry which is preliminary data.</text>
</comment>
<dbReference type="Proteomes" id="UP000280819">
    <property type="component" value="Unassembled WGS sequence"/>
</dbReference>
<evidence type="ECO:0000313" key="1">
    <source>
        <dbReference type="EMBL" id="RRD04435.1"/>
    </source>
</evidence>
<evidence type="ECO:0000313" key="2">
    <source>
        <dbReference type="Proteomes" id="UP000280819"/>
    </source>
</evidence>
<organism evidence="1 2">
    <name type="scientific">Arachnia propionica</name>
    <dbReference type="NCBI Taxonomy" id="1750"/>
    <lineage>
        <taxon>Bacteria</taxon>
        <taxon>Bacillati</taxon>
        <taxon>Actinomycetota</taxon>
        <taxon>Actinomycetes</taxon>
        <taxon>Propionibacteriales</taxon>
        <taxon>Propionibacteriaceae</taxon>
        <taxon>Arachnia</taxon>
    </lineage>
</organism>